<evidence type="ECO:0000259" key="2">
    <source>
        <dbReference type="PROSITE" id="PS50181"/>
    </source>
</evidence>
<evidence type="ECO:0000313" key="4">
    <source>
        <dbReference type="Proteomes" id="UP000054538"/>
    </source>
</evidence>
<sequence>MSLQTLPVELLLSVSQQLESGSLAALARTCSSLRPVARRVLYRHVSVSAWSRNLSVVILLAKNPDIALYVRSFHIAIDSLSPIFRAFYCMLAKAMLNMTELHSLNLLIDSTASWVLKEACDRTSYPHLSHFTCTFPFDVNVVNFLEKAPSLIELEVDSVPTMLTRNSPIPSLPESSIPHLEQFIGSSRVARLIVPGRPVKSIHLNGSSLTEDDVPLLAQSSASVVVLGAVTNTPPVPFLELLHRHLPHLAYLRVMSMQSMFKVPTAEFYEQVANVLASFSELNAFELSGMHWGSQQKRDDGSKRIWQSSPLSSRTHPDDELLFGTEIFLAY</sequence>
<evidence type="ECO:0000256" key="1">
    <source>
        <dbReference type="SAM" id="MobiDB-lite"/>
    </source>
</evidence>
<dbReference type="InterPro" id="IPR032675">
    <property type="entry name" value="LRR_dom_sf"/>
</dbReference>
<keyword evidence="4" id="KW-1185">Reference proteome</keyword>
<feature type="domain" description="F-box" evidence="2">
    <location>
        <begin position="1"/>
        <end position="45"/>
    </location>
</feature>
<protein>
    <recommendedName>
        <fullName evidence="2">F-box domain-containing protein</fullName>
    </recommendedName>
</protein>
<reference evidence="3 4" key="1">
    <citation type="submission" date="2014-04" db="EMBL/GenBank/DDBJ databases">
        <authorList>
            <consortium name="DOE Joint Genome Institute"/>
            <person name="Kuo A."/>
            <person name="Kohler A."/>
            <person name="Jargeat P."/>
            <person name="Nagy L.G."/>
            <person name="Floudas D."/>
            <person name="Copeland A."/>
            <person name="Barry K.W."/>
            <person name="Cichocki N."/>
            <person name="Veneault-Fourrey C."/>
            <person name="LaButti K."/>
            <person name="Lindquist E.A."/>
            <person name="Lipzen A."/>
            <person name="Lundell T."/>
            <person name="Morin E."/>
            <person name="Murat C."/>
            <person name="Sun H."/>
            <person name="Tunlid A."/>
            <person name="Henrissat B."/>
            <person name="Grigoriev I.V."/>
            <person name="Hibbett D.S."/>
            <person name="Martin F."/>
            <person name="Nordberg H.P."/>
            <person name="Cantor M.N."/>
            <person name="Hua S.X."/>
        </authorList>
    </citation>
    <scope>NUCLEOTIDE SEQUENCE [LARGE SCALE GENOMIC DNA]</scope>
    <source>
        <strain evidence="3 4">Ve08.2h10</strain>
    </source>
</reference>
<accession>A0A0D0EAJ4</accession>
<feature type="compositionally biased region" description="Polar residues" evidence="1">
    <location>
        <begin position="305"/>
        <end position="314"/>
    </location>
</feature>
<dbReference type="AlphaFoldDB" id="A0A0D0EAJ4"/>
<dbReference type="PROSITE" id="PS50181">
    <property type="entry name" value="FBOX"/>
    <property type="match status" value="1"/>
</dbReference>
<evidence type="ECO:0000313" key="3">
    <source>
        <dbReference type="EMBL" id="KIL00385.1"/>
    </source>
</evidence>
<dbReference type="OrthoDB" id="613763at2759"/>
<dbReference type="Proteomes" id="UP000054538">
    <property type="component" value="Unassembled WGS sequence"/>
</dbReference>
<dbReference type="EMBL" id="KN824835">
    <property type="protein sequence ID" value="KIL00385.1"/>
    <property type="molecule type" value="Genomic_DNA"/>
</dbReference>
<dbReference type="InParanoid" id="A0A0D0EAJ4"/>
<dbReference type="Pfam" id="PF12937">
    <property type="entry name" value="F-box-like"/>
    <property type="match status" value="1"/>
</dbReference>
<organism evidence="3 4">
    <name type="scientific">Paxillus rubicundulus Ve08.2h10</name>
    <dbReference type="NCBI Taxonomy" id="930991"/>
    <lineage>
        <taxon>Eukaryota</taxon>
        <taxon>Fungi</taxon>
        <taxon>Dikarya</taxon>
        <taxon>Basidiomycota</taxon>
        <taxon>Agaricomycotina</taxon>
        <taxon>Agaricomycetes</taxon>
        <taxon>Agaricomycetidae</taxon>
        <taxon>Boletales</taxon>
        <taxon>Paxilineae</taxon>
        <taxon>Paxillaceae</taxon>
        <taxon>Paxillus</taxon>
    </lineage>
</organism>
<dbReference type="InterPro" id="IPR001810">
    <property type="entry name" value="F-box_dom"/>
</dbReference>
<dbReference type="Gene3D" id="3.80.10.10">
    <property type="entry name" value="Ribonuclease Inhibitor"/>
    <property type="match status" value="1"/>
</dbReference>
<dbReference type="HOGENOM" id="CLU_051054_0_0_1"/>
<feature type="region of interest" description="Disordered" evidence="1">
    <location>
        <begin position="294"/>
        <end position="317"/>
    </location>
</feature>
<gene>
    <name evidence="3" type="ORF">PAXRUDRAFT_821758</name>
</gene>
<reference evidence="4" key="2">
    <citation type="submission" date="2015-01" db="EMBL/GenBank/DDBJ databases">
        <title>Evolutionary Origins and Diversification of the Mycorrhizal Mutualists.</title>
        <authorList>
            <consortium name="DOE Joint Genome Institute"/>
            <consortium name="Mycorrhizal Genomics Consortium"/>
            <person name="Kohler A."/>
            <person name="Kuo A."/>
            <person name="Nagy L.G."/>
            <person name="Floudas D."/>
            <person name="Copeland A."/>
            <person name="Barry K.W."/>
            <person name="Cichocki N."/>
            <person name="Veneault-Fourrey C."/>
            <person name="LaButti K."/>
            <person name="Lindquist E.A."/>
            <person name="Lipzen A."/>
            <person name="Lundell T."/>
            <person name="Morin E."/>
            <person name="Murat C."/>
            <person name="Riley R."/>
            <person name="Ohm R."/>
            <person name="Sun H."/>
            <person name="Tunlid A."/>
            <person name="Henrissat B."/>
            <person name="Grigoriev I.V."/>
            <person name="Hibbett D.S."/>
            <person name="Martin F."/>
        </authorList>
    </citation>
    <scope>NUCLEOTIDE SEQUENCE [LARGE SCALE GENOMIC DNA]</scope>
    <source>
        <strain evidence="4">Ve08.2h10</strain>
    </source>
</reference>
<proteinExistence type="predicted"/>
<name>A0A0D0EAJ4_9AGAM</name>